<name>A0A9R0IF38_SPIOL</name>
<reference evidence="3" key="1">
    <citation type="journal article" date="2021" name="Nat. Commun.">
        <title>Genomic analyses provide insights into spinach domestication and the genetic basis of agronomic traits.</title>
        <authorList>
            <person name="Cai X."/>
            <person name="Sun X."/>
            <person name="Xu C."/>
            <person name="Sun H."/>
            <person name="Wang X."/>
            <person name="Ge C."/>
            <person name="Zhang Z."/>
            <person name="Wang Q."/>
            <person name="Fei Z."/>
            <person name="Jiao C."/>
            <person name="Wang Q."/>
        </authorList>
    </citation>
    <scope>NUCLEOTIDE SEQUENCE [LARGE SCALE GENOMIC DNA]</scope>
    <source>
        <strain evidence="3">cv. Varoflay</strain>
    </source>
</reference>
<dbReference type="Pfam" id="PF01535">
    <property type="entry name" value="PPR"/>
    <property type="match status" value="5"/>
</dbReference>
<organism evidence="3 4">
    <name type="scientific">Spinacia oleracea</name>
    <name type="common">Spinach</name>
    <dbReference type="NCBI Taxonomy" id="3562"/>
    <lineage>
        <taxon>Eukaryota</taxon>
        <taxon>Viridiplantae</taxon>
        <taxon>Streptophyta</taxon>
        <taxon>Embryophyta</taxon>
        <taxon>Tracheophyta</taxon>
        <taxon>Spermatophyta</taxon>
        <taxon>Magnoliopsida</taxon>
        <taxon>eudicotyledons</taxon>
        <taxon>Gunneridae</taxon>
        <taxon>Pentapetalae</taxon>
        <taxon>Caryophyllales</taxon>
        <taxon>Chenopodiaceae</taxon>
        <taxon>Chenopodioideae</taxon>
        <taxon>Anserineae</taxon>
        <taxon>Spinacia</taxon>
    </lineage>
</organism>
<sequence length="552" mass="61798">MFPIFRVTIYLTSYKRTHFINRSFQTSSESDSYMKCIEKYAKNQSLLQGKALHAHLIINGLACLSHVSSKLIPMYVECGELSIARQVFDEISKSNYRRWIALTGAYAKCGFYRQALDILWEMLAEGVKPNNFVLPSALKACGHLFEWQTGQEIHGFSLRSSFGCDVYVGSALIDMYSKCGFVGKARKVYDNMIDKDLVCVNVMIAGYVHAGMVKEALGLVEDMQVMKLRPNVVTWNTLIAGFSQAGDSLMVDELFQVMRNNKIEPDVVSWTSIISGLVKNFKNDEAFVTFRKMMAYGCFPNTNTVSSLLSACANVANVTWGKEIHGFALVCGLEQDIYVQSAVIDMYAKCGCISQAATLFHKMIRRNTPTWNSMIFGYANHGYCKEAIELFKRMEMEEAEKLDHLTLTAVLTACSHGGMMEYGRTLFKSMQEKYNIKPRLEHYACMVDLLGRAGKLAEAYDLVKAMPIPPDLFVWGALLGACKKHDNIELAEVAAKHLSELEPQGPGTSLLSNLYAGAGSWGNAARLKKLMKMKKKKKKSNSFPGRSWIETA</sequence>
<dbReference type="GeneID" id="110787692"/>
<dbReference type="GO" id="GO:0009451">
    <property type="term" value="P:RNA modification"/>
    <property type="evidence" value="ECO:0007669"/>
    <property type="project" value="InterPro"/>
</dbReference>
<proteinExistence type="predicted"/>
<evidence type="ECO:0000313" key="3">
    <source>
        <dbReference type="Proteomes" id="UP000813463"/>
    </source>
</evidence>
<reference evidence="4" key="2">
    <citation type="submission" date="2025-08" db="UniProtKB">
        <authorList>
            <consortium name="RefSeq"/>
        </authorList>
    </citation>
    <scope>IDENTIFICATION</scope>
    <source>
        <tissue evidence="4">Leaf</tissue>
    </source>
</reference>
<feature type="repeat" description="PPR" evidence="2">
    <location>
        <begin position="266"/>
        <end position="300"/>
    </location>
</feature>
<dbReference type="AlphaFoldDB" id="A0A9R0IF38"/>
<dbReference type="PANTHER" id="PTHR47926">
    <property type="entry name" value="PENTATRICOPEPTIDE REPEAT-CONTAINING PROTEIN"/>
    <property type="match status" value="1"/>
</dbReference>
<evidence type="ECO:0000313" key="4">
    <source>
        <dbReference type="RefSeq" id="XP_021848026.2"/>
    </source>
</evidence>
<dbReference type="Gene3D" id="1.25.40.10">
    <property type="entry name" value="Tetratricopeptide repeat domain"/>
    <property type="match status" value="5"/>
</dbReference>
<evidence type="ECO:0000256" key="2">
    <source>
        <dbReference type="PROSITE-ProRule" id="PRU00708"/>
    </source>
</evidence>
<keyword evidence="1" id="KW-0677">Repeat</keyword>
<dbReference type="Pfam" id="PF13041">
    <property type="entry name" value="PPR_2"/>
    <property type="match status" value="2"/>
</dbReference>
<dbReference type="KEGG" id="soe:110787692"/>
<accession>A0A9R0IF38</accession>
<dbReference type="NCBIfam" id="TIGR00756">
    <property type="entry name" value="PPR"/>
    <property type="match status" value="6"/>
</dbReference>
<evidence type="ECO:0000256" key="1">
    <source>
        <dbReference type="ARBA" id="ARBA00022737"/>
    </source>
</evidence>
<dbReference type="PANTHER" id="PTHR47926:SF487">
    <property type="entry name" value="REPEAT (TPR)-LIKE SUPERFAMILY PROTEIN, PUTATIVE-RELATED"/>
    <property type="match status" value="1"/>
</dbReference>
<feature type="repeat" description="PPR" evidence="2">
    <location>
        <begin position="196"/>
        <end position="230"/>
    </location>
</feature>
<dbReference type="InterPro" id="IPR002885">
    <property type="entry name" value="PPR_rpt"/>
</dbReference>
<protein>
    <submittedName>
        <fullName evidence="4">Pentatricopeptide repeat-containing protein At5g59600</fullName>
    </submittedName>
</protein>
<dbReference type="InterPro" id="IPR046848">
    <property type="entry name" value="E_motif"/>
</dbReference>
<dbReference type="Pfam" id="PF20431">
    <property type="entry name" value="E_motif"/>
    <property type="match status" value="1"/>
</dbReference>
<gene>
    <name evidence="4" type="primary">LOC110787692</name>
</gene>
<dbReference type="GO" id="GO:0003723">
    <property type="term" value="F:RNA binding"/>
    <property type="evidence" value="ECO:0007669"/>
    <property type="project" value="InterPro"/>
</dbReference>
<feature type="repeat" description="PPR" evidence="2">
    <location>
        <begin position="231"/>
        <end position="265"/>
    </location>
</feature>
<feature type="repeat" description="PPR" evidence="2">
    <location>
        <begin position="95"/>
        <end position="129"/>
    </location>
</feature>
<keyword evidence="3" id="KW-1185">Reference proteome</keyword>
<feature type="repeat" description="PPR" evidence="2">
    <location>
        <begin position="367"/>
        <end position="401"/>
    </location>
</feature>
<dbReference type="PROSITE" id="PS51375">
    <property type="entry name" value="PPR"/>
    <property type="match status" value="5"/>
</dbReference>
<dbReference type="Proteomes" id="UP000813463">
    <property type="component" value="Chromosome 6"/>
</dbReference>
<dbReference type="RefSeq" id="XP_021848026.2">
    <property type="nucleotide sequence ID" value="XM_021992334.2"/>
</dbReference>
<dbReference type="InterPro" id="IPR011990">
    <property type="entry name" value="TPR-like_helical_dom_sf"/>
</dbReference>
<dbReference type="InterPro" id="IPR046960">
    <property type="entry name" value="PPR_At4g14850-like_plant"/>
</dbReference>